<dbReference type="EMBL" id="PCMW01000027">
    <property type="protein sequence ID" value="PDS25560.1"/>
    <property type="molecule type" value="Genomic_DNA"/>
</dbReference>
<keyword evidence="1" id="KW-1133">Transmembrane helix</keyword>
<protein>
    <submittedName>
        <fullName evidence="2">Uncharacterized protein</fullName>
    </submittedName>
</protein>
<reference evidence="2 3" key="1">
    <citation type="submission" date="2017-09" db="EMBL/GenBank/DDBJ databases">
        <title>Whole genomes of Flavobacteriaceae.</title>
        <authorList>
            <person name="Stine C."/>
            <person name="Li C."/>
            <person name="Tadesse D."/>
        </authorList>
    </citation>
    <scope>NUCLEOTIDE SEQUENCE [LARGE SCALE GENOMIC DNA]</scope>
    <source>
        <strain evidence="2 3">ATCC 35036</strain>
    </source>
</reference>
<feature type="transmembrane region" description="Helical" evidence="1">
    <location>
        <begin position="20"/>
        <end position="38"/>
    </location>
</feature>
<accession>A0A2H3KD49</accession>
<keyword evidence="1" id="KW-0472">Membrane</keyword>
<evidence type="ECO:0000313" key="2">
    <source>
        <dbReference type="EMBL" id="PDS25560.1"/>
    </source>
</evidence>
<comment type="caution">
    <text evidence="2">The sequence shown here is derived from an EMBL/GenBank/DDBJ whole genome shotgun (WGS) entry which is preliminary data.</text>
</comment>
<dbReference type="Proteomes" id="UP000220828">
    <property type="component" value="Unassembled WGS sequence"/>
</dbReference>
<keyword evidence="1" id="KW-0812">Transmembrane</keyword>
<gene>
    <name evidence="2" type="ORF">B0A77_04530</name>
</gene>
<proteinExistence type="predicted"/>
<evidence type="ECO:0000256" key="1">
    <source>
        <dbReference type="SAM" id="Phobius"/>
    </source>
</evidence>
<evidence type="ECO:0000313" key="3">
    <source>
        <dbReference type="Proteomes" id="UP000220828"/>
    </source>
</evidence>
<sequence>MSQKSQYFEQRGFLVRRGLIAASAFFIYNTMLTLTLILDSLNHKLHRLVNGNNGRSTLTKLMDAKKCLTKGHGNFMDK</sequence>
<organism evidence="2 3">
    <name type="scientific">Flavobacterium branchiophilum</name>
    <dbReference type="NCBI Taxonomy" id="55197"/>
    <lineage>
        <taxon>Bacteria</taxon>
        <taxon>Pseudomonadati</taxon>
        <taxon>Bacteroidota</taxon>
        <taxon>Flavobacteriia</taxon>
        <taxon>Flavobacteriales</taxon>
        <taxon>Flavobacteriaceae</taxon>
        <taxon>Flavobacterium</taxon>
    </lineage>
</organism>
<name>A0A2H3KD49_9FLAO</name>
<dbReference type="AlphaFoldDB" id="A0A2H3KD49"/>